<dbReference type="PANTHER" id="PTHR48099">
    <property type="entry name" value="C-1-TETRAHYDROFOLATE SYNTHASE, CYTOPLASMIC-RELATED"/>
    <property type="match status" value="1"/>
</dbReference>
<evidence type="ECO:0000259" key="2">
    <source>
        <dbReference type="Pfam" id="PF02882"/>
    </source>
</evidence>
<feature type="non-terminal residue" evidence="3">
    <location>
        <position position="94"/>
    </location>
</feature>
<reference evidence="3" key="1">
    <citation type="journal article" date="2014" name="Front. Microbiol.">
        <title>High frequency of phylogenetically diverse reductive dehalogenase-homologous genes in deep subseafloor sedimentary metagenomes.</title>
        <authorList>
            <person name="Kawai M."/>
            <person name="Futagami T."/>
            <person name="Toyoda A."/>
            <person name="Takaki Y."/>
            <person name="Nishi S."/>
            <person name="Hori S."/>
            <person name="Arai W."/>
            <person name="Tsubouchi T."/>
            <person name="Morono Y."/>
            <person name="Uchiyama I."/>
            <person name="Ito T."/>
            <person name="Fujiyama A."/>
            <person name="Inagaki F."/>
            <person name="Takami H."/>
        </authorList>
    </citation>
    <scope>NUCLEOTIDE SEQUENCE</scope>
    <source>
        <strain evidence="3">Expedition CK06-06</strain>
    </source>
</reference>
<dbReference type="Pfam" id="PF02882">
    <property type="entry name" value="THF_DHG_CYH_C"/>
    <property type="match status" value="1"/>
</dbReference>
<dbReference type="GO" id="GO:0035999">
    <property type="term" value="P:tetrahydrofolate interconversion"/>
    <property type="evidence" value="ECO:0007669"/>
    <property type="project" value="TreeGrafter"/>
</dbReference>
<evidence type="ECO:0000256" key="1">
    <source>
        <dbReference type="ARBA" id="ARBA00012776"/>
    </source>
</evidence>
<dbReference type="GO" id="GO:0005829">
    <property type="term" value="C:cytosol"/>
    <property type="evidence" value="ECO:0007669"/>
    <property type="project" value="TreeGrafter"/>
</dbReference>
<comment type="caution">
    <text evidence="3">The sequence shown here is derived from an EMBL/GenBank/DDBJ whole genome shotgun (WGS) entry which is preliminary data.</text>
</comment>
<proteinExistence type="predicted"/>
<gene>
    <name evidence="3" type="ORF">S06H3_56512</name>
</gene>
<accession>X1P9W2</accession>
<dbReference type="Gene3D" id="3.40.50.720">
    <property type="entry name" value="NAD(P)-binding Rossmann-like Domain"/>
    <property type="match status" value="1"/>
</dbReference>
<dbReference type="GO" id="GO:0004488">
    <property type="term" value="F:methylenetetrahydrofolate dehydrogenase (NADP+) activity"/>
    <property type="evidence" value="ECO:0007669"/>
    <property type="project" value="InterPro"/>
</dbReference>
<sequence length="94" mass="9812">MTLCEYNGKDPREIVGRADIVCVSVGKPNFITAEMIKEGAVVIDVGINVTEDGITGDVDYAGVEKKARLITPVPGGVGPMTTTMIMANTVKAAS</sequence>
<dbReference type="SUPFAM" id="SSF51735">
    <property type="entry name" value="NAD(P)-binding Rossmann-fold domains"/>
    <property type="match status" value="1"/>
</dbReference>
<dbReference type="EMBL" id="BARV01036355">
    <property type="protein sequence ID" value="GAI53087.1"/>
    <property type="molecule type" value="Genomic_DNA"/>
</dbReference>
<dbReference type="InterPro" id="IPR020631">
    <property type="entry name" value="THF_DH/CycHdrlase_NAD-bd_dom"/>
</dbReference>
<dbReference type="PRINTS" id="PR00085">
    <property type="entry name" value="THFDHDRGNASE"/>
</dbReference>
<dbReference type="InterPro" id="IPR000672">
    <property type="entry name" value="THF_DH/CycHdrlase"/>
</dbReference>
<dbReference type="GO" id="GO:0004477">
    <property type="term" value="F:methenyltetrahydrofolate cyclohydrolase activity"/>
    <property type="evidence" value="ECO:0007669"/>
    <property type="project" value="UniProtKB-EC"/>
</dbReference>
<protein>
    <recommendedName>
        <fullName evidence="1">methenyltetrahydrofolate cyclohydrolase</fullName>
        <ecNumber evidence="1">3.5.4.9</ecNumber>
    </recommendedName>
</protein>
<feature type="domain" description="Tetrahydrofolate dehydrogenase/cyclohydrolase NAD(P)-binding" evidence="2">
    <location>
        <begin position="2"/>
        <end position="93"/>
    </location>
</feature>
<dbReference type="EC" id="3.5.4.9" evidence="1"/>
<dbReference type="Gene3D" id="3.40.50.10860">
    <property type="entry name" value="Leucine Dehydrogenase, chain A, domain 1"/>
    <property type="match status" value="1"/>
</dbReference>
<organism evidence="3">
    <name type="scientific">marine sediment metagenome</name>
    <dbReference type="NCBI Taxonomy" id="412755"/>
    <lineage>
        <taxon>unclassified sequences</taxon>
        <taxon>metagenomes</taxon>
        <taxon>ecological metagenomes</taxon>
    </lineage>
</organism>
<evidence type="ECO:0000313" key="3">
    <source>
        <dbReference type="EMBL" id="GAI53087.1"/>
    </source>
</evidence>
<dbReference type="AlphaFoldDB" id="X1P9W2"/>
<name>X1P9W2_9ZZZZ</name>
<dbReference type="InterPro" id="IPR036291">
    <property type="entry name" value="NAD(P)-bd_dom_sf"/>
</dbReference>
<dbReference type="PANTHER" id="PTHR48099:SF5">
    <property type="entry name" value="C-1-TETRAHYDROFOLATE SYNTHASE, CYTOPLASMIC"/>
    <property type="match status" value="1"/>
</dbReference>